<dbReference type="AlphaFoldDB" id="A0A7S0E9N8"/>
<dbReference type="SMART" id="SM00065">
    <property type="entry name" value="GAF"/>
    <property type="match status" value="2"/>
</dbReference>
<feature type="coiled-coil region" evidence="1">
    <location>
        <begin position="383"/>
        <end position="412"/>
    </location>
</feature>
<feature type="coiled-coil region" evidence="1">
    <location>
        <begin position="719"/>
        <end position="746"/>
    </location>
</feature>
<evidence type="ECO:0000256" key="2">
    <source>
        <dbReference type="SAM" id="MobiDB-lite"/>
    </source>
</evidence>
<dbReference type="Pfam" id="PF01590">
    <property type="entry name" value="GAF"/>
    <property type="match status" value="1"/>
</dbReference>
<name>A0A7S0E9N8_9CRYP</name>
<dbReference type="InterPro" id="IPR003018">
    <property type="entry name" value="GAF"/>
</dbReference>
<dbReference type="SUPFAM" id="SSF55781">
    <property type="entry name" value="GAF domain-like"/>
    <property type="match status" value="2"/>
</dbReference>
<protein>
    <recommendedName>
        <fullName evidence="3">GAF domain-containing protein</fullName>
    </recommendedName>
</protein>
<feature type="domain" description="GAF" evidence="3">
    <location>
        <begin position="418"/>
        <end position="572"/>
    </location>
</feature>
<sequence>MYLAPLPPPPAGHAQAFVALRDSEAMDLQLLSSSSLEACVSATLQQAMRVSLASLCCFLRANEATSQLEVMGLPEEPPTILSLREDRFYPLSAAALLRKTIRVADHLASPLALSSSLSSAFPWWRHVRNSLSVPVLRAGGAGGLLGVLVMANKKDAIFRGFDDVDAKLVEQAARKLTLAMETMREREEAEQQLRAEQALTCCCSDMLIVRNLRELQQLVQARAPAVLLCETGRVLVAEEGAQGNAPLLRTLTGDEEGKDVTIHVPPFLEGQDQEEKEVPRRRGKQQESRRKQESRVGLWLRHDVADHSLWLSGLLGPKASKEKDEEGGEGQRAEFFLAPVRDEGQRLQALLLVQWQRRKKLDEQVELRVSRLLSAFLRCAQVIAEREETARRAEQEAKRLRKSQELQQVMQQVVASSSAGEVRSVLQAASRRLVQAVRVDVYSVREGGERLVWHDLERTGEGRDLELLLPCDGLVGLAASSRACVRVTDASSHPHFLQLVDQRSGRCRPKDLLCMPILSPSSGRAGLLHGVLQLTNKAGGRGFDEEDELAARQLAEMGALVMEKEDVQSGRGRLLQALCRIGESLQLSDVLKNVLAASWTWGGDLATEIEVWMSPASQPLSLVLVGRQESGREACVKFKEEDWRSRVCKDEEVLEAARESKLSMVPSAADPSVSYINLPIRLGEQRERSERRGLIRMRCSERGQQAVDSSSLTLLGEQAVRAIRNAEALGEAKESLQRDLQLFRRAEKISRCRSSIDLFKTTCAIASEVVQAEQVSLFAVDEEGRHIKEEISSAGQVSQSSSPSYRLKHRVAILVLQAMNDSGSFLAEEVGEEEGGARDAVMRKHCCGTPLWKSGGGGGGGEAVRHTRRREVESSVCVRPELIDGEIGLAELEDNAGRRRGGDCEVVL</sequence>
<feature type="domain" description="GAF" evidence="3">
    <location>
        <begin position="32"/>
        <end position="190"/>
    </location>
</feature>
<dbReference type="Gene3D" id="3.30.450.40">
    <property type="match status" value="2"/>
</dbReference>
<organism evidence="4">
    <name type="scientific">Hanusia phi</name>
    <dbReference type="NCBI Taxonomy" id="3032"/>
    <lineage>
        <taxon>Eukaryota</taxon>
        <taxon>Cryptophyceae</taxon>
        <taxon>Pyrenomonadales</taxon>
        <taxon>Geminigeraceae</taxon>
        <taxon>Hanusia</taxon>
    </lineage>
</organism>
<dbReference type="InterPro" id="IPR029016">
    <property type="entry name" value="GAF-like_dom_sf"/>
</dbReference>
<dbReference type="EMBL" id="HBEO01009341">
    <property type="protein sequence ID" value="CAD8476818.1"/>
    <property type="molecule type" value="Transcribed_RNA"/>
</dbReference>
<evidence type="ECO:0000259" key="3">
    <source>
        <dbReference type="SMART" id="SM00065"/>
    </source>
</evidence>
<evidence type="ECO:0000256" key="1">
    <source>
        <dbReference type="SAM" id="Coils"/>
    </source>
</evidence>
<proteinExistence type="predicted"/>
<evidence type="ECO:0000313" key="4">
    <source>
        <dbReference type="EMBL" id="CAD8476818.1"/>
    </source>
</evidence>
<accession>A0A7S0E9N8</accession>
<dbReference type="Pfam" id="PF13185">
    <property type="entry name" value="GAF_2"/>
    <property type="match status" value="1"/>
</dbReference>
<feature type="compositionally biased region" description="Basic and acidic residues" evidence="2">
    <location>
        <begin position="276"/>
        <end position="290"/>
    </location>
</feature>
<keyword evidence="1" id="KW-0175">Coiled coil</keyword>
<gene>
    <name evidence="4" type="ORF">HPHI1048_LOCUS6528</name>
</gene>
<reference evidence="4" key="1">
    <citation type="submission" date="2021-01" db="EMBL/GenBank/DDBJ databases">
        <authorList>
            <person name="Corre E."/>
            <person name="Pelletier E."/>
            <person name="Niang G."/>
            <person name="Scheremetjew M."/>
            <person name="Finn R."/>
            <person name="Kale V."/>
            <person name="Holt S."/>
            <person name="Cochrane G."/>
            <person name="Meng A."/>
            <person name="Brown T."/>
            <person name="Cohen L."/>
        </authorList>
    </citation>
    <scope>NUCLEOTIDE SEQUENCE</scope>
    <source>
        <strain evidence="4">CCMP325</strain>
    </source>
</reference>
<feature type="region of interest" description="Disordered" evidence="2">
    <location>
        <begin position="264"/>
        <end position="290"/>
    </location>
</feature>